<dbReference type="AlphaFoldDB" id="H0XXW5"/>
<feature type="compositionally biased region" description="Polar residues" evidence="6">
    <location>
        <begin position="637"/>
        <end position="649"/>
    </location>
</feature>
<comment type="subcellular location">
    <subcellularLocation>
        <location evidence="1">Membrane</location>
        <topology evidence="1">Single-pass membrane protein</topology>
    </subcellularLocation>
</comment>
<evidence type="ECO:0000256" key="5">
    <source>
        <dbReference type="ARBA" id="ARBA00035009"/>
    </source>
</evidence>
<keyword evidence="3" id="KW-1133">Transmembrane helix</keyword>
<evidence type="ECO:0000259" key="8">
    <source>
        <dbReference type="Pfam" id="PF15371"/>
    </source>
</evidence>
<evidence type="ECO:0000256" key="4">
    <source>
        <dbReference type="ARBA" id="ARBA00023136"/>
    </source>
</evidence>
<feature type="compositionally biased region" description="Polar residues" evidence="6">
    <location>
        <begin position="191"/>
        <end position="201"/>
    </location>
</feature>
<proteinExistence type="inferred from homology"/>
<dbReference type="GO" id="GO:0016020">
    <property type="term" value="C:membrane"/>
    <property type="evidence" value="ECO:0007669"/>
    <property type="project" value="UniProtKB-SubCell"/>
</dbReference>
<feature type="domain" description="SPATA31-like" evidence="8">
    <location>
        <begin position="4"/>
        <end position="97"/>
    </location>
</feature>
<sequence>HLGRAKRRKNGIRKGQRACQSEVEEARKLLSLLQSFVSPVFCSPPGQHSDTNCFRQLLCPDPLCEVCNRATAEVKRLLFQESPEDAVPSVSPLTSTATEEPSPPSASILSPDLTAPLPDLPLPSPLDDSLPPQPVPPLDSKVSLDHSPPQLLAFTPLPPPHIQGADPVFQAEATLFVKTIYRFDPILSQDTDPLPNVSQEPDPTDSHAQHHKSQTLFASPLPDCTLIETLCKSISTLVKPVLEITSPESSDGLSTYVPKVRGNDHSISEFSQCQAHAINMFLPTSPHPDFQQEHVSFYLPETSPTKHMEASSLSFLGFNIQELLERQIKKRMAFQVLEKKYKEKGPFSKQMWSEYQPTSSGNSLQALVDEQNMIAPQTGWNIKDTPDNLHICQPLLYVKTLGGNFQQKYNQFFWGLPSLHSESLVAPLLVSRSNSPLDSCIISFNESCNSPAVQMQDQESPSFPQSHPPPPTHVHPYPFSQTSPQPHVLPLTQVHSQAHLQSSLPMPPSSFLPQIKDCGVCFHRLQNEAGSHISNENQHLEWHVLQKQQEGLWGVVPVLQKSQAVFFPAPNLPSVNQSSHTSGPGSTCPGHFNVYSETQEELEFHVPKRLMSSWCRHTCKNRGSLALMEPQCKSTEISQQNYSHTNSESSELHGHGSKDVGKTELSCLGSFHEGVSTKFHLRKEVPNNLGHIMGKWPLDKTLEISKCILMREPRAASEAQSDLVCCSRNNSGEELLSVSRSNLDQNQRKSILRLHLTRKSWQITADRIPIDVCRSWLADNNVLCLPGSSHHKMERNLASLASRAYCKISTLGLSFLDPKTYHGLEAHIMRFRLIPILNYFL</sequence>
<organism evidence="9 10">
    <name type="scientific">Otolemur garnettii</name>
    <name type="common">Small-eared galago</name>
    <name type="synonym">Garnett's greater bushbaby</name>
    <dbReference type="NCBI Taxonomy" id="30611"/>
    <lineage>
        <taxon>Eukaryota</taxon>
        <taxon>Metazoa</taxon>
        <taxon>Chordata</taxon>
        <taxon>Craniata</taxon>
        <taxon>Vertebrata</taxon>
        <taxon>Euteleostomi</taxon>
        <taxon>Mammalia</taxon>
        <taxon>Eutheria</taxon>
        <taxon>Euarchontoglires</taxon>
        <taxon>Primates</taxon>
        <taxon>Strepsirrhini</taxon>
        <taxon>Lorisiformes</taxon>
        <taxon>Galagidae</taxon>
        <taxon>Otolemur</taxon>
    </lineage>
</organism>
<feature type="region of interest" description="Disordered" evidence="6">
    <location>
        <begin position="451"/>
        <end position="470"/>
    </location>
</feature>
<dbReference type="Pfam" id="PF14650">
    <property type="entry name" value="FAM75"/>
    <property type="match status" value="1"/>
</dbReference>
<evidence type="ECO:0000256" key="2">
    <source>
        <dbReference type="ARBA" id="ARBA00022692"/>
    </source>
</evidence>
<protein>
    <recommendedName>
        <fullName evidence="11">DUF4599 domain-containing protein</fullName>
    </recommendedName>
</protein>
<feature type="region of interest" description="Disordered" evidence="6">
    <location>
        <begin position="191"/>
        <end position="213"/>
    </location>
</feature>
<evidence type="ECO:0000313" key="10">
    <source>
        <dbReference type="Proteomes" id="UP000005225"/>
    </source>
</evidence>
<dbReference type="PANTHER" id="PTHR21859">
    <property type="entry name" value="ACROSOME-SPECIFIC PROTEIN"/>
    <property type="match status" value="1"/>
</dbReference>
<dbReference type="Pfam" id="PF15371">
    <property type="entry name" value="DUF4599"/>
    <property type="match status" value="1"/>
</dbReference>
<feature type="region of interest" description="Disordered" evidence="6">
    <location>
        <begin position="637"/>
        <end position="658"/>
    </location>
</feature>
<dbReference type="InterPro" id="IPR039509">
    <property type="entry name" value="SPATA31"/>
</dbReference>
<dbReference type="Ensembl" id="ENSOGAT00000029396.1">
    <property type="protein sequence ID" value="ENSOGAP00000020958.1"/>
    <property type="gene ID" value="ENSOGAG00000026418.1"/>
</dbReference>
<comment type="similarity">
    <text evidence="5">Belongs to the SPATA31 family.</text>
</comment>
<dbReference type="HOGENOM" id="CLU_007854_1_0_1"/>
<dbReference type="InterPro" id="IPR027970">
    <property type="entry name" value="SPATA31-like"/>
</dbReference>
<reference evidence="9" key="2">
    <citation type="submission" date="2025-08" db="UniProtKB">
        <authorList>
            <consortium name="Ensembl"/>
        </authorList>
    </citation>
    <scope>IDENTIFICATION</scope>
</reference>
<reference evidence="10" key="1">
    <citation type="submission" date="2011-03" db="EMBL/GenBank/DDBJ databases">
        <title>Version 3 of the genome sequence of Otolemur garnettii (Bushbaby).</title>
        <authorList>
            <consortium name="The Broad Institute Genome Sequencing Platform"/>
            <person name="Di Palma F."/>
            <person name="Johnson J."/>
            <person name="Lander E.S."/>
            <person name="Lindblad-Toh K."/>
            <person name="Jaffe D.B."/>
            <person name="Gnerre S."/>
            <person name="MacCallum I."/>
            <person name="Przybylski D."/>
            <person name="Ribeiro F.J."/>
            <person name="Burton J.N."/>
            <person name="Walker B.J."/>
            <person name="Sharpe T."/>
            <person name="Hall G."/>
        </authorList>
    </citation>
    <scope>NUCLEOTIDE SEQUENCE [LARGE SCALE GENOMIC DNA]</scope>
</reference>
<name>H0XXW5_OTOGA</name>
<feature type="region of interest" description="Disordered" evidence="6">
    <location>
        <begin position="85"/>
        <end position="158"/>
    </location>
</feature>
<keyword evidence="2" id="KW-0812">Transmembrane</keyword>
<evidence type="ECO:0008006" key="11">
    <source>
        <dbReference type="Google" id="ProtNLM"/>
    </source>
</evidence>
<evidence type="ECO:0000313" key="9">
    <source>
        <dbReference type="Ensembl" id="ENSOGAP00000020958.1"/>
    </source>
</evidence>
<keyword evidence="4" id="KW-0472">Membrane</keyword>
<reference evidence="9" key="3">
    <citation type="submission" date="2025-09" db="UniProtKB">
        <authorList>
            <consortium name="Ensembl"/>
        </authorList>
    </citation>
    <scope>IDENTIFICATION</scope>
</reference>
<keyword evidence="10" id="KW-1185">Reference proteome</keyword>
<dbReference type="Proteomes" id="UP000005225">
    <property type="component" value="Unassembled WGS sequence"/>
</dbReference>
<accession>H0XXW5</accession>
<evidence type="ECO:0000256" key="1">
    <source>
        <dbReference type="ARBA" id="ARBA00004167"/>
    </source>
</evidence>
<dbReference type="GeneTree" id="ENSGT00950000183043"/>
<feature type="domain" description="SPATA31" evidence="7">
    <location>
        <begin position="393"/>
        <end position="776"/>
    </location>
</feature>
<evidence type="ECO:0000259" key="7">
    <source>
        <dbReference type="Pfam" id="PF14650"/>
    </source>
</evidence>
<evidence type="ECO:0000256" key="6">
    <source>
        <dbReference type="SAM" id="MobiDB-lite"/>
    </source>
</evidence>
<dbReference type="EMBL" id="AAQR03015187">
    <property type="status" value="NOT_ANNOTATED_CDS"/>
    <property type="molecule type" value="Genomic_DNA"/>
</dbReference>
<dbReference type="PANTHER" id="PTHR21859:SF51">
    <property type="entry name" value="RIKEN CDNA 1700014D04 GENE"/>
    <property type="match status" value="1"/>
</dbReference>
<evidence type="ECO:0000256" key="3">
    <source>
        <dbReference type="ARBA" id="ARBA00022989"/>
    </source>
</evidence>